<reference evidence="5 6" key="1">
    <citation type="submission" date="2011-02" db="EMBL/GenBank/DDBJ databases">
        <title>The Genome Sequence of Sphaeroforma arctica JP610.</title>
        <authorList>
            <consortium name="The Broad Institute Genome Sequencing Platform"/>
            <person name="Russ C."/>
            <person name="Cuomo C."/>
            <person name="Young S.K."/>
            <person name="Zeng Q."/>
            <person name="Gargeya S."/>
            <person name="Alvarado L."/>
            <person name="Berlin A."/>
            <person name="Chapman S.B."/>
            <person name="Chen Z."/>
            <person name="Freedman E."/>
            <person name="Gellesch M."/>
            <person name="Goldberg J."/>
            <person name="Griggs A."/>
            <person name="Gujja S."/>
            <person name="Heilman E."/>
            <person name="Heiman D."/>
            <person name="Howarth C."/>
            <person name="Mehta T."/>
            <person name="Neiman D."/>
            <person name="Pearson M."/>
            <person name="Roberts A."/>
            <person name="Saif S."/>
            <person name="Shea T."/>
            <person name="Shenoy N."/>
            <person name="Sisk P."/>
            <person name="Stolte C."/>
            <person name="Sykes S."/>
            <person name="White J."/>
            <person name="Yandava C."/>
            <person name="Burger G."/>
            <person name="Gray M.W."/>
            <person name="Holland P.W.H."/>
            <person name="King N."/>
            <person name="Lang F.B.F."/>
            <person name="Roger A.J."/>
            <person name="Ruiz-Trillo I."/>
            <person name="Haas B."/>
            <person name="Nusbaum C."/>
            <person name="Birren B."/>
        </authorList>
    </citation>
    <scope>NUCLEOTIDE SEQUENCE [LARGE SCALE GENOMIC DNA]</scope>
    <source>
        <strain evidence="5 6">JP610</strain>
    </source>
</reference>
<keyword evidence="2" id="KW-0808">Transferase</keyword>
<feature type="region of interest" description="Disordered" evidence="3">
    <location>
        <begin position="1"/>
        <end position="27"/>
    </location>
</feature>
<dbReference type="GeneID" id="25917108"/>
<name>A0A0L0F2F3_9EUKA</name>
<dbReference type="Pfam" id="PF25030">
    <property type="entry name" value="M-HEAT_ATR"/>
    <property type="match status" value="1"/>
</dbReference>
<organism evidence="5 6">
    <name type="scientific">Sphaeroforma arctica JP610</name>
    <dbReference type="NCBI Taxonomy" id="667725"/>
    <lineage>
        <taxon>Eukaryota</taxon>
        <taxon>Ichthyosporea</taxon>
        <taxon>Ichthyophonida</taxon>
        <taxon>Sphaeroforma</taxon>
    </lineage>
</organism>
<evidence type="ECO:0000313" key="5">
    <source>
        <dbReference type="EMBL" id="KNC70867.1"/>
    </source>
</evidence>
<gene>
    <name evidence="5" type="ORF">SARC_16604</name>
</gene>
<evidence type="ECO:0000256" key="2">
    <source>
        <dbReference type="ARBA" id="ARBA00022777"/>
    </source>
</evidence>
<dbReference type="AlphaFoldDB" id="A0A0L0F2F3"/>
<keyword evidence="2" id="KW-0418">Kinase</keyword>
<feature type="non-terminal residue" evidence="5">
    <location>
        <position position="84"/>
    </location>
</feature>
<feature type="non-terminal residue" evidence="5">
    <location>
        <position position="1"/>
    </location>
</feature>
<evidence type="ECO:0000313" key="6">
    <source>
        <dbReference type="Proteomes" id="UP000054560"/>
    </source>
</evidence>
<feature type="domain" description="Serine/threonine-protein kinase ATR-like M-HEAT region" evidence="4">
    <location>
        <begin position="11"/>
        <end position="67"/>
    </location>
</feature>
<evidence type="ECO:0000256" key="1">
    <source>
        <dbReference type="ARBA" id="ARBA00012513"/>
    </source>
</evidence>
<dbReference type="EMBL" id="KQ250065">
    <property type="protein sequence ID" value="KNC70867.1"/>
    <property type="molecule type" value="Genomic_DNA"/>
</dbReference>
<keyword evidence="6" id="KW-1185">Reference proteome</keyword>
<dbReference type="Proteomes" id="UP000054560">
    <property type="component" value="Unassembled WGS sequence"/>
</dbReference>
<dbReference type="InterPro" id="IPR056802">
    <property type="entry name" value="ATR-like_M-HEAT"/>
</dbReference>
<dbReference type="RefSeq" id="XP_014144769.1">
    <property type="nucleotide sequence ID" value="XM_014289294.1"/>
</dbReference>
<accession>A0A0L0F2F3</accession>
<proteinExistence type="predicted"/>
<sequence length="84" mass="9489">GAPNDRSKTPSRSKGHCSNRNAMSDKREEVLKTLSTISQLTMAHAAFKCGAYGRALMHFEAHMRALHGLDFTEQRMRRHAHVLQ</sequence>
<evidence type="ECO:0000259" key="4">
    <source>
        <dbReference type="Pfam" id="PF25030"/>
    </source>
</evidence>
<evidence type="ECO:0000256" key="3">
    <source>
        <dbReference type="SAM" id="MobiDB-lite"/>
    </source>
</evidence>
<protein>
    <recommendedName>
        <fullName evidence="1">non-specific serine/threonine protein kinase</fullName>
        <ecNumber evidence="1">2.7.11.1</ecNumber>
    </recommendedName>
</protein>
<dbReference type="EC" id="2.7.11.1" evidence="1"/>
<dbReference type="GO" id="GO:0004674">
    <property type="term" value="F:protein serine/threonine kinase activity"/>
    <property type="evidence" value="ECO:0007669"/>
    <property type="project" value="UniProtKB-EC"/>
</dbReference>